<dbReference type="GO" id="GO:0016602">
    <property type="term" value="C:CCAAT-binding factor complex"/>
    <property type="evidence" value="ECO:0007669"/>
    <property type="project" value="TreeGrafter"/>
</dbReference>
<dbReference type="CDD" id="cd22908">
    <property type="entry name" value="HFD_NFYC-like"/>
    <property type="match status" value="1"/>
</dbReference>
<dbReference type="Pfam" id="PF02201">
    <property type="entry name" value="SWIB"/>
    <property type="match status" value="1"/>
</dbReference>
<dbReference type="Gene3D" id="1.10.245.10">
    <property type="entry name" value="SWIB/MDM2 domain"/>
    <property type="match status" value="1"/>
</dbReference>
<evidence type="ECO:0000256" key="3">
    <source>
        <dbReference type="ARBA" id="ARBA00023125"/>
    </source>
</evidence>
<evidence type="ECO:0000256" key="7">
    <source>
        <dbReference type="SAM" id="MobiDB-lite"/>
    </source>
</evidence>
<dbReference type="InterPro" id="IPR003958">
    <property type="entry name" value="CBFA_NFYB_domain"/>
</dbReference>
<comment type="similarity">
    <text evidence="6">Belongs to the NFYC/HAP5 subunit family.</text>
</comment>
<dbReference type="InterPro" id="IPR036885">
    <property type="entry name" value="SWIB_MDM2_dom_sf"/>
</dbReference>
<feature type="domain" description="DM2" evidence="8">
    <location>
        <begin position="120"/>
        <end position="207"/>
    </location>
</feature>
<keyword evidence="4" id="KW-0804">Transcription</keyword>
<feature type="region of interest" description="Disordered" evidence="7">
    <location>
        <begin position="435"/>
        <end position="473"/>
    </location>
</feature>
<feature type="region of interest" description="Disordered" evidence="7">
    <location>
        <begin position="77"/>
        <end position="123"/>
    </location>
</feature>
<dbReference type="PANTHER" id="PTHR10252">
    <property type="entry name" value="HISTONE-LIKE TRANSCRIPTION FACTOR CCAAT-RELATED"/>
    <property type="match status" value="1"/>
</dbReference>
<name>A0AAF0EXH2_9BASI</name>
<dbReference type="SUPFAM" id="SSF47592">
    <property type="entry name" value="SWIB/MDM2 domain"/>
    <property type="match status" value="1"/>
</dbReference>
<evidence type="ECO:0000259" key="8">
    <source>
        <dbReference type="PROSITE" id="PS51925"/>
    </source>
</evidence>
<gene>
    <name evidence="9" type="primary">HAP5</name>
    <name evidence="9" type="ORF">MCUN1_003183</name>
</gene>
<evidence type="ECO:0000256" key="6">
    <source>
        <dbReference type="ARBA" id="ARBA00038129"/>
    </source>
</evidence>
<keyword evidence="3" id="KW-0238">DNA-binding</keyword>
<keyword evidence="2" id="KW-0805">Transcription regulation</keyword>
<dbReference type="PANTHER" id="PTHR10252:SF8">
    <property type="entry name" value="NUCLEAR TRANSCRIPTION FACTOR Y SUBUNIT GAMMA"/>
    <property type="match status" value="1"/>
</dbReference>
<dbReference type="InterPro" id="IPR019835">
    <property type="entry name" value="SWIB_domain"/>
</dbReference>
<evidence type="ECO:0000313" key="10">
    <source>
        <dbReference type="Proteomes" id="UP001219933"/>
    </source>
</evidence>
<dbReference type="AlphaFoldDB" id="A0AAF0EXH2"/>
<sequence length="473" mass="52808">MSKPDNSGLDSAAVQALRPQIFDVLSKSDIALVSAKKVRLALAEYPESKRPAGVDFEADKKAIYALVRQCYDEYVKSQPKKETKGTTKAKKRTSEPSDKPKKKRVMSEEEKQKRASRPNALNRPLRLSEGLAEVCGGNEVRRSTDQMPRFEVIKQLWAYIKANNMQNSEKRTEIICDDKFKKLFEGKETITMSFFDQGAIKVPGDIPVDAPVLPAQSPSDITPLSTLTQQFSRHPAQFHRHFWRHQMDLVEHGCDSDGKPIDFHNLGSASNGNSSALPLARIKKVMKNDDEVKMISAEAPILFSRACEIFISDLTCRAFMVAEENKRRTIQRSDIANAIARSDLFDFLIDIVPRTDMVRGRSSSVPVRSNITPMQPPVGRVVDGPQFMPLRPSHPPRMEEMKHMHKEMHGGEWGAPPMYPMGMGDTRLHPPMGMSHAHGGAPVMPPQGPPRSSFLNMVPYSVPSEPKGDAVGE</sequence>
<evidence type="ECO:0000256" key="2">
    <source>
        <dbReference type="ARBA" id="ARBA00023015"/>
    </source>
</evidence>
<dbReference type="PROSITE" id="PS51925">
    <property type="entry name" value="SWIB_MDM2"/>
    <property type="match status" value="1"/>
</dbReference>
<evidence type="ECO:0000256" key="5">
    <source>
        <dbReference type="ARBA" id="ARBA00023242"/>
    </source>
</evidence>
<dbReference type="InterPro" id="IPR003121">
    <property type="entry name" value="SWIB_MDM2_domain"/>
</dbReference>
<dbReference type="GO" id="GO:0046982">
    <property type="term" value="F:protein heterodimerization activity"/>
    <property type="evidence" value="ECO:0007669"/>
    <property type="project" value="InterPro"/>
</dbReference>
<reference evidence="9" key="1">
    <citation type="submission" date="2023-03" db="EMBL/GenBank/DDBJ databases">
        <title>Mating type loci evolution in Malassezia.</title>
        <authorList>
            <person name="Coelho M.A."/>
        </authorList>
    </citation>
    <scope>NUCLEOTIDE SEQUENCE</scope>
    <source>
        <strain evidence="9">CBS 11721</strain>
    </source>
</reference>
<keyword evidence="10" id="KW-1185">Reference proteome</keyword>
<organism evidence="9 10">
    <name type="scientific">Malassezia cuniculi</name>
    <dbReference type="NCBI Taxonomy" id="948313"/>
    <lineage>
        <taxon>Eukaryota</taxon>
        <taxon>Fungi</taxon>
        <taxon>Dikarya</taxon>
        <taxon>Basidiomycota</taxon>
        <taxon>Ustilaginomycotina</taxon>
        <taxon>Malasseziomycetes</taxon>
        <taxon>Malasseziales</taxon>
        <taxon>Malasseziaceae</taxon>
        <taxon>Malassezia</taxon>
    </lineage>
</organism>
<protein>
    <submittedName>
        <fullName evidence="9">CCAAT- binding transcription factor component</fullName>
    </submittedName>
</protein>
<comment type="subcellular location">
    <subcellularLocation>
        <location evidence="1">Nucleus</location>
    </subcellularLocation>
</comment>
<dbReference type="SMART" id="SM00151">
    <property type="entry name" value="SWIB"/>
    <property type="match status" value="1"/>
</dbReference>
<dbReference type="SUPFAM" id="SSF47113">
    <property type="entry name" value="Histone-fold"/>
    <property type="match status" value="1"/>
</dbReference>
<keyword evidence="5" id="KW-0539">Nucleus</keyword>
<dbReference type="FunFam" id="1.10.20.10:FF:000006">
    <property type="entry name" value="Nuclear transcription factor Y subunit gamma"/>
    <property type="match status" value="1"/>
</dbReference>
<dbReference type="Gene3D" id="1.10.20.10">
    <property type="entry name" value="Histone, subunit A"/>
    <property type="match status" value="1"/>
</dbReference>
<evidence type="ECO:0000256" key="1">
    <source>
        <dbReference type="ARBA" id="ARBA00004123"/>
    </source>
</evidence>
<evidence type="ECO:0000256" key="4">
    <source>
        <dbReference type="ARBA" id="ARBA00023163"/>
    </source>
</evidence>
<feature type="region of interest" description="Disordered" evidence="7">
    <location>
        <begin position="363"/>
        <end position="386"/>
    </location>
</feature>
<dbReference type="InterPro" id="IPR009072">
    <property type="entry name" value="Histone-fold"/>
</dbReference>
<feature type="compositionally biased region" description="Basic and acidic residues" evidence="7">
    <location>
        <begin position="92"/>
        <end position="113"/>
    </location>
</feature>
<proteinExistence type="inferred from homology"/>
<dbReference type="EMBL" id="CP119880">
    <property type="protein sequence ID" value="WFD36304.1"/>
    <property type="molecule type" value="Genomic_DNA"/>
</dbReference>
<dbReference type="InterPro" id="IPR050568">
    <property type="entry name" value="Transcr_DNA_Rep_Reg"/>
</dbReference>
<dbReference type="Pfam" id="PF00808">
    <property type="entry name" value="CBFD_NFYB_HMF"/>
    <property type="match status" value="1"/>
</dbReference>
<dbReference type="GO" id="GO:0001228">
    <property type="term" value="F:DNA-binding transcription activator activity, RNA polymerase II-specific"/>
    <property type="evidence" value="ECO:0007669"/>
    <property type="project" value="TreeGrafter"/>
</dbReference>
<evidence type="ECO:0000313" key="9">
    <source>
        <dbReference type="EMBL" id="WFD36304.1"/>
    </source>
</evidence>
<accession>A0AAF0EXH2</accession>
<dbReference type="GO" id="GO:0000978">
    <property type="term" value="F:RNA polymerase II cis-regulatory region sequence-specific DNA binding"/>
    <property type="evidence" value="ECO:0007669"/>
    <property type="project" value="TreeGrafter"/>
</dbReference>
<dbReference type="CDD" id="cd10567">
    <property type="entry name" value="SWIB-MDM2_like"/>
    <property type="match status" value="1"/>
</dbReference>
<dbReference type="Proteomes" id="UP001219933">
    <property type="component" value="Chromosome 4"/>
</dbReference>